<gene>
    <name evidence="5" type="ORF">QQ020_34035</name>
</gene>
<dbReference type="RefSeq" id="WP_346762478.1">
    <property type="nucleotide sequence ID" value="NZ_JAUJEB010000013.1"/>
</dbReference>
<dbReference type="Pfam" id="PF00295">
    <property type="entry name" value="Glyco_hydro_28"/>
    <property type="match status" value="1"/>
</dbReference>
<keyword evidence="6" id="KW-1185">Reference proteome</keyword>
<evidence type="ECO:0000256" key="4">
    <source>
        <dbReference type="RuleBase" id="RU361169"/>
    </source>
</evidence>
<dbReference type="PANTHER" id="PTHR31339">
    <property type="entry name" value="PECTIN LYASE-RELATED"/>
    <property type="match status" value="1"/>
</dbReference>
<dbReference type="EMBL" id="JAUJEB010000013">
    <property type="protein sequence ID" value="MDN5217142.1"/>
    <property type="molecule type" value="Genomic_DNA"/>
</dbReference>
<dbReference type="SUPFAM" id="SSF51126">
    <property type="entry name" value="Pectin lyase-like"/>
    <property type="match status" value="1"/>
</dbReference>
<dbReference type="GO" id="GO:0016787">
    <property type="term" value="F:hydrolase activity"/>
    <property type="evidence" value="ECO:0007669"/>
    <property type="project" value="UniProtKB-KW"/>
</dbReference>
<dbReference type="PANTHER" id="PTHR31339:SF9">
    <property type="entry name" value="PLASMIN AND FIBRONECTIN-BINDING PROTEIN A"/>
    <property type="match status" value="1"/>
</dbReference>
<dbReference type="InterPro" id="IPR011050">
    <property type="entry name" value="Pectin_lyase_fold/virulence"/>
</dbReference>
<organism evidence="5 6">
    <name type="scientific">Agaribacillus aureus</name>
    <dbReference type="NCBI Taxonomy" id="3051825"/>
    <lineage>
        <taxon>Bacteria</taxon>
        <taxon>Pseudomonadati</taxon>
        <taxon>Bacteroidota</taxon>
        <taxon>Cytophagia</taxon>
        <taxon>Cytophagales</taxon>
        <taxon>Splendidivirgaceae</taxon>
        <taxon>Agaribacillus</taxon>
    </lineage>
</organism>
<dbReference type="InterPro" id="IPR012334">
    <property type="entry name" value="Pectin_lyas_fold"/>
</dbReference>
<evidence type="ECO:0000256" key="2">
    <source>
        <dbReference type="ARBA" id="ARBA00022801"/>
    </source>
</evidence>
<comment type="similarity">
    <text evidence="1 4">Belongs to the glycosyl hydrolase 28 family.</text>
</comment>
<proteinExistence type="inferred from homology"/>
<evidence type="ECO:0000256" key="1">
    <source>
        <dbReference type="ARBA" id="ARBA00008834"/>
    </source>
</evidence>
<evidence type="ECO:0000313" key="6">
    <source>
        <dbReference type="Proteomes" id="UP001172083"/>
    </source>
</evidence>
<dbReference type="Gene3D" id="2.160.20.10">
    <property type="entry name" value="Single-stranded right-handed beta-helix, Pectin lyase-like"/>
    <property type="match status" value="1"/>
</dbReference>
<dbReference type="SMART" id="SM00710">
    <property type="entry name" value="PbH1"/>
    <property type="match status" value="6"/>
</dbReference>
<dbReference type="InterPro" id="IPR006626">
    <property type="entry name" value="PbH1"/>
</dbReference>
<evidence type="ECO:0000256" key="3">
    <source>
        <dbReference type="ARBA" id="ARBA00023295"/>
    </source>
</evidence>
<keyword evidence="2 4" id="KW-0378">Hydrolase</keyword>
<accession>A0ABT8LJN5</accession>
<sequence length="545" mass="59404">MIVKRKNKVRSFLLVITFGIITTGMSFSQNANSIYNVLDFGAKGDGKQLDTKAIQRAVDLCAKKGGKILLPAGTYLTGTIYLKSNITLHIAEGATLLGSTDIGQYPENIPDYRFYGDTWVRQSLIYGENLENIAIEGRGTIDGQGEAFVVTTKKKPDRYRNRPYCLWFIKCKNVRVEDISMQNSAMWMQHYLACDKVTIRGISVYNHANKNNDMIDIDGCRDVIISGCFGDTDDDAITIKSTSPRPSENVIIENCVISSHVNAIKMGTESTGGFKNIVISNIVVRPSRSKSKIYGTHRGMGGVALEIVDGGIMDGIVLSNLRIDGPQVPIFIRLGNRARKYVDTTQTPGVGVLRNVNISNIIATGADTTGCSITGIPGHPVENISLSNIQITYTGGGKSSGAFKEVPEYEDEYPEGGMFGSLPAYGFFIRHAIDISLKNISLKFEGTEERPSLICDDVADLDLSGFRAASGSDSQSFIVLKDTRNALIRGAHPFTEVNTFLSIMGSKTKQIGLTGNDFRKTRQIVAVGKETEMGVVNITGNLIND</sequence>
<keyword evidence="3 4" id="KW-0326">Glycosidase</keyword>
<evidence type="ECO:0000313" key="5">
    <source>
        <dbReference type="EMBL" id="MDN5217142.1"/>
    </source>
</evidence>
<dbReference type="InterPro" id="IPR051801">
    <property type="entry name" value="GH28_Enzymes"/>
</dbReference>
<name>A0ABT8LJN5_9BACT</name>
<dbReference type="InterPro" id="IPR000743">
    <property type="entry name" value="Glyco_hydro_28"/>
</dbReference>
<comment type="caution">
    <text evidence="5">The sequence shown here is derived from an EMBL/GenBank/DDBJ whole genome shotgun (WGS) entry which is preliminary data.</text>
</comment>
<reference evidence="5" key="1">
    <citation type="submission" date="2023-06" db="EMBL/GenBank/DDBJ databases">
        <title>Genomic of Agaribacillus aureum.</title>
        <authorList>
            <person name="Wang G."/>
        </authorList>
    </citation>
    <scope>NUCLEOTIDE SEQUENCE</scope>
    <source>
        <strain evidence="5">BMA12</strain>
    </source>
</reference>
<protein>
    <submittedName>
        <fullName evidence="5">Glycoside hydrolase family 28 protein</fullName>
    </submittedName>
</protein>
<dbReference type="Proteomes" id="UP001172083">
    <property type="component" value="Unassembled WGS sequence"/>
</dbReference>